<keyword evidence="3" id="KW-1185">Reference proteome</keyword>
<protein>
    <recommendedName>
        <fullName evidence="4">Peptidase aspartic putative domain-containing protein</fullName>
    </recommendedName>
</protein>
<dbReference type="OrthoDB" id="5920605at2759"/>
<evidence type="ECO:0000313" key="3">
    <source>
        <dbReference type="Proteomes" id="UP000054783"/>
    </source>
</evidence>
<proteinExistence type="predicted"/>
<dbReference type="AlphaFoldDB" id="A0A0V1AGP2"/>
<name>A0A0V1AGP2_9BILA</name>
<reference evidence="2 3" key="1">
    <citation type="submission" date="2015-01" db="EMBL/GenBank/DDBJ databases">
        <title>Evolution of Trichinella species and genotypes.</title>
        <authorList>
            <person name="Korhonen P.K."/>
            <person name="Edoardo P."/>
            <person name="Giuseppe L.R."/>
            <person name="Gasser R.B."/>
        </authorList>
    </citation>
    <scope>NUCLEOTIDE SEQUENCE [LARGE SCALE GENOMIC DNA]</scope>
    <source>
        <strain evidence="2">ISS2496</strain>
    </source>
</reference>
<evidence type="ECO:0008006" key="4">
    <source>
        <dbReference type="Google" id="ProtNLM"/>
    </source>
</evidence>
<comment type="caution">
    <text evidence="2">The sequence shown here is derived from an EMBL/GenBank/DDBJ whole genome shotgun (WGS) entry which is preliminary data.</text>
</comment>
<feature type="region of interest" description="Disordered" evidence="1">
    <location>
        <begin position="48"/>
        <end position="71"/>
    </location>
</feature>
<gene>
    <name evidence="2" type="ORF">T12_7613</name>
</gene>
<accession>A0A0V1AGP2</accession>
<organism evidence="2 3">
    <name type="scientific">Trichinella patagoniensis</name>
    <dbReference type="NCBI Taxonomy" id="990121"/>
    <lineage>
        <taxon>Eukaryota</taxon>
        <taxon>Metazoa</taxon>
        <taxon>Ecdysozoa</taxon>
        <taxon>Nematoda</taxon>
        <taxon>Enoplea</taxon>
        <taxon>Dorylaimia</taxon>
        <taxon>Trichinellida</taxon>
        <taxon>Trichinellidae</taxon>
        <taxon>Trichinella</taxon>
    </lineage>
</organism>
<dbReference type="EMBL" id="JYDQ01000001">
    <property type="protein sequence ID" value="KRY23986.1"/>
    <property type="molecule type" value="Genomic_DNA"/>
</dbReference>
<evidence type="ECO:0000313" key="2">
    <source>
        <dbReference type="EMBL" id="KRY23986.1"/>
    </source>
</evidence>
<sequence length="206" mass="23146">MIRKTEGNRQDTISVLHMLQPEHRATECRLKNRGWGLHHLLVLMSSNQQAQRQAEPDDHVPPLKQVSHRSKKGNNLPCIAHQHTRFSQNPVSNSEGHCTWCKWEATARALGLVGEAETVTVKGIGGIHCTPTLARKVGFRLSPLKVNEHDLDVEPIEALTLARICDDIQSVPVRCGDWNHLQHLRNPTEQDEKLLVHVLIGVDSYG</sequence>
<evidence type="ECO:0000256" key="1">
    <source>
        <dbReference type="SAM" id="MobiDB-lite"/>
    </source>
</evidence>
<dbReference type="Proteomes" id="UP000054783">
    <property type="component" value="Unassembled WGS sequence"/>
</dbReference>